<dbReference type="Pfam" id="PF00309">
    <property type="entry name" value="Sigma54_AID"/>
    <property type="match status" value="1"/>
</dbReference>
<sequence>MRLESNYVQSQKQKQTMKLAMTQQLSQSIAMLQFTTADLTTFLEDKALENPLIEVIYGHDIATDYSYTKKKKEF</sequence>
<dbReference type="EMBL" id="AODM01000005">
    <property type="protein sequence ID" value="EUJ64881.1"/>
    <property type="molecule type" value="Genomic_DNA"/>
</dbReference>
<dbReference type="Proteomes" id="UP000019241">
    <property type="component" value="Unassembled WGS sequence"/>
</dbReference>
<name>W7DX96_9LIST</name>
<dbReference type="GO" id="GO:0016987">
    <property type="term" value="F:sigma factor activity"/>
    <property type="evidence" value="ECO:0007669"/>
    <property type="project" value="InterPro"/>
</dbReference>
<evidence type="ECO:0000313" key="2">
    <source>
        <dbReference type="Proteomes" id="UP000019241"/>
    </source>
</evidence>
<accession>W7DX96</accession>
<dbReference type="GO" id="GO:0003899">
    <property type="term" value="F:DNA-directed RNA polymerase activity"/>
    <property type="evidence" value="ECO:0007669"/>
    <property type="project" value="UniProtKB-EC"/>
</dbReference>
<dbReference type="GO" id="GO:0001216">
    <property type="term" value="F:DNA-binding transcription activator activity"/>
    <property type="evidence" value="ECO:0007669"/>
    <property type="project" value="InterPro"/>
</dbReference>
<keyword evidence="1" id="KW-0548">Nucleotidyltransferase</keyword>
<keyword evidence="1" id="KW-0808">Transferase</keyword>
<organism evidence="1 2">
    <name type="scientific">Listeria fleischmannii FSL S10-1203</name>
    <dbReference type="NCBI Taxonomy" id="1265822"/>
    <lineage>
        <taxon>Bacteria</taxon>
        <taxon>Bacillati</taxon>
        <taxon>Bacillota</taxon>
        <taxon>Bacilli</taxon>
        <taxon>Bacillales</taxon>
        <taxon>Listeriaceae</taxon>
        <taxon>Listeria</taxon>
    </lineage>
</organism>
<evidence type="ECO:0000313" key="1">
    <source>
        <dbReference type="EMBL" id="EUJ64881.1"/>
    </source>
</evidence>
<protein>
    <submittedName>
        <fullName evidence="1">RNA polymerase factor sigma-54</fullName>
        <ecNumber evidence="1">2.7.7.6</ecNumber>
    </submittedName>
</protein>
<dbReference type="PANTHER" id="PTHR32248">
    <property type="entry name" value="RNA POLYMERASE SIGMA-54 FACTOR"/>
    <property type="match status" value="1"/>
</dbReference>
<reference evidence="1 2" key="1">
    <citation type="submission" date="2012-12" db="EMBL/GenBank/DDBJ databases">
        <title>Novel taxa of Listeriaceae from agricultural environments in the United States.</title>
        <authorList>
            <person name="den Bakker H.C."/>
            <person name="Allred A."/>
            <person name="Warchocki S."/>
            <person name="Wright E.M."/>
            <person name="Burrell A."/>
            <person name="Nightingale K.K."/>
            <person name="Kephart D."/>
            <person name="Wiedmann M."/>
        </authorList>
    </citation>
    <scope>NUCLEOTIDE SEQUENCE [LARGE SCALE GENOMIC DNA]</scope>
    <source>
        <strain evidence="1 2">FSL S10-1203</strain>
    </source>
</reference>
<comment type="caution">
    <text evidence="1">The sequence shown here is derived from an EMBL/GenBank/DDBJ whole genome shotgun (WGS) entry which is preliminary data.</text>
</comment>
<dbReference type="InterPro" id="IPR000394">
    <property type="entry name" value="RNA_pol_sigma_54"/>
</dbReference>
<dbReference type="EC" id="2.7.7.6" evidence="1"/>
<gene>
    <name evidence="1" type="ORF">MCOL2_01790</name>
</gene>
<proteinExistence type="predicted"/>
<dbReference type="PANTHER" id="PTHR32248:SF4">
    <property type="entry name" value="RNA POLYMERASE SIGMA-54 FACTOR"/>
    <property type="match status" value="1"/>
</dbReference>
<dbReference type="AlphaFoldDB" id="W7DX96"/>
<dbReference type="PATRIC" id="fig|1265822.4.peg.367"/>